<proteinExistence type="predicted"/>
<gene>
    <name evidence="1" type="ORF">UFOVP1384_51</name>
</gene>
<name>A0A6J5S701_9CAUD</name>
<sequence>MEAKEILQKVKQYFNELAAPEVMAAPPIEPTEYELKDGGKVMIDVLEVGGIVMIDGSAALPGDIELVDGTKITIGDNGVITAITLGTGMEPAEPMAEPVIEDMGTKFAAFETLTSEKFANYENRFSAYEQRFADYEVKMKKATKVIDELLKLSTLLVEAPSQAPDSSVRTSNAFKEESKNLNILFN</sequence>
<protein>
    <submittedName>
        <fullName evidence="1">Uncharacterized protein</fullName>
    </submittedName>
</protein>
<accession>A0A6J5S701</accession>
<reference evidence="1" key="1">
    <citation type="submission" date="2020-05" db="EMBL/GenBank/DDBJ databases">
        <authorList>
            <person name="Chiriac C."/>
            <person name="Salcher M."/>
            <person name="Ghai R."/>
            <person name="Kavagutti S V."/>
        </authorList>
    </citation>
    <scope>NUCLEOTIDE SEQUENCE</scope>
</reference>
<evidence type="ECO:0000313" key="1">
    <source>
        <dbReference type="EMBL" id="CAB4204328.1"/>
    </source>
</evidence>
<dbReference type="EMBL" id="LR797341">
    <property type="protein sequence ID" value="CAB4204328.1"/>
    <property type="molecule type" value="Genomic_DNA"/>
</dbReference>
<organism evidence="1">
    <name type="scientific">uncultured Caudovirales phage</name>
    <dbReference type="NCBI Taxonomy" id="2100421"/>
    <lineage>
        <taxon>Viruses</taxon>
        <taxon>Duplodnaviria</taxon>
        <taxon>Heunggongvirae</taxon>
        <taxon>Uroviricota</taxon>
        <taxon>Caudoviricetes</taxon>
        <taxon>Peduoviridae</taxon>
        <taxon>Maltschvirus</taxon>
        <taxon>Maltschvirus maltsch</taxon>
    </lineage>
</organism>